<protein>
    <recommendedName>
        <fullName evidence="4">Enoyl-CoA hydratase</fullName>
    </recommendedName>
</protein>
<gene>
    <name evidence="2" type="ordered locus">ROP_70900</name>
</gene>
<dbReference type="CDD" id="cd06558">
    <property type="entry name" value="crotonase-like"/>
    <property type="match status" value="1"/>
</dbReference>
<dbReference type="AlphaFoldDB" id="C1B5S6"/>
<dbReference type="STRING" id="632772.ROP_70900"/>
<dbReference type="Gene3D" id="3.90.226.10">
    <property type="entry name" value="2-enoyl-CoA Hydratase, Chain A, domain 1"/>
    <property type="match status" value="1"/>
</dbReference>
<dbReference type="PANTHER" id="PTHR43802:SF1">
    <property type="entry name" value="IP11341P-RELATED"/>
    <property type="match status" value="1"/>
</dbReference>
<dbReference type="PATRIC" id="fig|632772.20.peg.7396"/>
<evidence type="ECO:0008006" key="4">
    <source>
        <dbReference type="Google" id="ProtNLM"/>
    </source>
</evidence>
<dbReference type="EMBL" id="AP011115">
    <property type="protein sequence ID" value="BAH55337.1"/>
    <property type="molecule type" value="Genomic_DNA"/>
</dbReference>
<dbReference type="InterPro" id="IPR001753">
    <property type="entry name" value="Enoyl-CoA_hydra/iso"/>
</dbReference>
<proteinExistence type="inferred from homology"/>
<reference evidence="2 3" key="1">
    <citation type="submission" date="2009-03" db="EMBL/GenBank/DDBJ databases">
        <title>Comparison of the complete genome sequences of Rhodococcus erythropolis PR4 and Rhodococcus opacus B4.</title>
        <authorList>
            <person name="Takarada H."/>
            <person name="Sekine M."/>
            <person name="Hosoyama A."/>
            <person name="Yamada R."/>
            <person name="Fujisawa T."/>
            <person name="Omata S."/>
            <person name="Shimizu A."/>
            <person name="Tsukatani N."/>
            <person name="Tanikawa S."/>
            <person name="Fujita N."/>
            <person name="Harayama S."/>
        </authorList>
    </citation>
    <scope>NUCLEOTIDE SEQUENCE [LARGE SCALE GENOMIC DNA]</scope>
    <source>
        <strain evidence="2 3">B4</strain>
    </source>
</reference>
<comment type="similarity">
    <text evidence="1">Belongs to the enoyl-CoA hydratase/isomerase family.</text>
</comment>
<evidence type="ECO:0000313" key="3">
    <source>
        <dbReference type="Proteomes" id="UP000002212"/>
    </source>
</evidence>
<dbReference type="Proteomes" id="UP000002212">
    <property type="component" value="Chromosome"/>
</dbReference>
<dbReference type="HOGENOM" id="CLU_046982_0_0_11"/>
<dbReference type="KEGG" id="rop:ROP_70900"/>
<dbReference type="SUPFAM" id="SSF52096">
    <property type="entry name" value="ClpP/crotonase"/>
    <property type="match status" value="1"/>
</dbReference>
<organism evidence="2 3">
    <name type="scientific">Rhodococcus opacus (strain B4)</name>
    <dbReference type="NCBI Taxonomy" id="632772"/>
    <lineage>
        <taxon>Bacteria</taxon>
        <taxon>Bacillati</taxon>
        <taxon>Actinomycetota</taxon>
        <taxon>Actinomycetes</taxon>
        <taxon>Mycobacteriales</taxon>
        <taxon>Nocardiaceae</taxon>
        <taxon>Rhodococcus</taxon>
    </lineage>
</organism>
<accession>C1B5S6</accession>
<dbReference type="PANTHER" id="PTHR43802">
    <property type="entry name" value="ENOYL-COA HYDRATASE"/>
    <property type="match status" value="1"/>
</dbReference>
<dbReference type="GO" id="GO:0003824">
    <property type="term" value="F:catalytic activity"/>
    <property type="evidence" value="ECO:0007669"/>
    <property type="project" value="UniProtKB-ARBA"/>
</dbReference>
<name>C1B5S6_RHOOB</name>
<sequence>MITPQDLVDGVADTPLLAAGAVVDTPLLMVDLDGAVDEDIAARAAARARRTDRLLVGMRRTPGPVPEPIADLAAGLDTTLATAADPADRWVVGVDDVDTALAELHDVVADNVHAAIVLGQVLRLSENLPVPQAIDVESLAYSTLLGTPGFRRWLEQRGPRPLPPPSPQEPVLVRREAERLLITLNRPERRNAYGAEVRDGLVDALRLAIADDTITAIVLDGAGPSFSAGGDLDEFGTTPDLATAHLIRTRAGAGRLVAQLADRIEVRGHGSCVGAGIEVPAFAGRIVAAPGTVFRLPEVSMGLIPGAGGTVSVPRRIGRWRAFWLCATGAALDTETALAWGLADEMSADPNLR</sequence>
<dbReference type="Pfam" id="PF00378">
    <property type="entry name" value="ECH_1"/>
    <property type="match status" value="1"/>
</dbReference>
<evidence type="ECO:0000256" key="1">
    <source>
        <dbReference type="ARBA" id="ARBA00005254"/>
    </source>
</evidence>
<dbReference type="InterPro" id="IPR029045">
    <property type="entry name" value="ClpP/crotonase-like_dom_sf"/>
</dbReference>
<evidence type="ECO:0000313" key="2">
    <source>
        <dbReference type="EMBL" id="BAH55337.1"/>
    </source>
</evidence>